<dbReference type="Proteomes" id="UP000178149">
    <property type="component" value="Unassembled WGS sequence"/>
</dbReference>
<gene>
    <name evidence="3" type="ORF">A2V95_01125</name>
</gene>
<keyword evidence="1" id="KW-1133">Transmembrane helix</keyword>
<feature type="transmembrane region" description="Helical" evidence="1">
    <location>
        <begin position="64"/>
        <end position="83"/>
    </location>
</feature>
<accession>A0A1F6GCD6</accession>
<proteinExistence type="predicted"/>
<dbReference type="Pfam" id="PF24709">
    <property type="entry name" value="DUF7670"/>
    <property type="match status" value="1"/>
</dbReference>
<dbReference type="EMBL" id="MFMV01000030">
    <property type="protein sequence ID" value="OGG95776.1"/>
    <property type="molecule type" value="Genomic_DNA"/>
</dbReference>
<protein>
    <recommendedName>
        <fullName evidence="2">DUF7670 domain-containing protein</fullName>
    </recommendedName>
</protein>
<dbReference type="AlphaFoldDB" id="A0A1F6GCD6"/>
<keyword evidence="1" id="KW-0812">Transmembrane</keyword>
<reference evidence="3 4" key="1">
    <citation type="journal article" date="2016" name="Nat. Commun.">
        <title>Thousands of microbial genomes shed light on interconnected biogeochemical processes in an aquifer system.</title>
        <authorList>
            <person name="Anantharaman K."/>
            <person name="Brown C.T."/>
            <person name="Hug L.A."/>
            <person name="Sharon I."/>
            <person name="Castelle C.J."/>
            <person name="Probst A.J."/>
            <person name="Thomas B.C."/>
            <person name="Singh A."/>
            <person name="Wilkins M.J."/>
            <person name="Karaoz U."/>
            <person name="Brodie E.L."/>
            <person name="Williams K.H."/>
            <person name="Hubbard S.S."/>
            <person name="Banfield J.F."/>
        </authorList>
    </citation>
    <scope>NUCLEOTIDE SEQUENCE [LARGE SCALE GENOMIC DNA]</scope>
</reference>
<keyword evidence="1" id="KW-0472">Membrane</keyword>
<feature type="domain" description="DUF7670" evidence="2">
    <location>
        <begin position="2"/>
        <end position="112"/>
    </location>
</feature>
<evidence type="ECO:0000313" key="4">
    <source>
        <dbReference type="Proteomes" id="UP000178149"/>
    </source>
</evidence>
<feature type="transmembrane region" description="Helical" evidence="1">
    <location>
        <begin position="89"/>
        <end position="109"/>
    </location>
</feature>
<feature type="transmembrane region" description="Helical" evidence="1">
    <location>
        <begin position="33"/>
        <end position="57"/>
    </location>
</feature>
<evidence type="ECO:0000256" key="1">
    <source>
        <dbReference type="SAM" id="Phobius"/>
    </source>
</evidence>
<evidence type="ECO:0000313" key="3">
    <source>
        <dbReference type="EMBL" id="OGG95776.1"/>
    </source>
</evidence>
<dbReference type="InterPro" id="IPR056087">
    <property type="entry name" value="DUF7670"/>
</dbReference>
<name>A0A1F6GCD6_9BACT</name>
<comment type="caution">
    <text evidence="3">The sequence shown here is derived from an EMBL/GenBank/DDBJ whole genome shotgun (WGS) entry which is preliminary data.</text>
</comment>
<evidence type="ECO:0000259" key="2">
    <source>
        <dbReference type="Pfam" id="PF24709"/>
    </source>
</evidence>
<organism evidence="3 4">
    <name type="scientific">Candidatus Kuenenbacteria bacterium RBG_16_41_7</name>
    <dbReference type="NCBI Taxonomy" id="1798560"/>
    <lineage>
        <taxon>Bacteria</taxon>
        <taxon>Candidatus Kueneniibacteriota</taxon>
    </lineage>
</organism>
<sequence length="113" mass="12763">MKNKKIIYWLPRILSIAFILFLSLFALDVFEAYSGWQAILALAIHLFPALILLGVVAIAWKYDLVGVIIFLGLAVFYVLAIGFNRPWSWYAGISGPAVLVGILFLLSWFKKRS</sequence>
<feature type="transmembrane region" description="Helical" evidence="1">
    <location>
        <begin position="7"/>
        <end position="27"/>
    </location>
</feature>